<evidence type="ECO:0000313" key="2">
    <source>
        <dbReference type="EMBL" id="CAF3780157.1"/>
    </source>
</evidence>
<dbReference type="GO" id="GO:0070939">
    <property type="term" value="C:Dsl1/NZR complex"/>
    <property type="evidence" value="ECO:0007669"/>
    <property type="project" value="TreeGrafter"/>
</dbReference>
<feature type="domain" description="Anaphase-promoting complex subunit 4-like WD40" evidence="1">
    <location>
        <begin position="107"/>
        <end position="147"/>
    </location>
</feature>
<dbReference type="PANTHER" id="PTHR15922">
    <property type="entry name" value="NEUROBLASTOMA-AMPLIFIED SEQUENCE"/>
    <property type="match status" value="1"/>
</dbReference>
<reference evidence="2" key="1">
    <citation type="submission" date="2021-02" db="EMBL/GenBank/DDBJ databases">
        <authorList>
            <person name="Nowell W R."/>
        </authorList>
    </citation>
    <scope>NUCLEOTIDE SEQUENCE</scope>
</reference>
<proteinExistence type="predicted"/>
<dbReference type="Proteomes" id="UP000676336">
    <property type="component" value="Unassembled WGS sequence"/>
</dbReference>
<dbReference type="InterPro" id="IPR024977">
    <property type="entry name" value="Apc4-like_WD40_dom"/>
</dbReference>
<sequence length="1817" mass="213756">MSGELLFELIEKAQWSFERKSRSLEENRLWSLTSTFKKWFGSSIKTSSNAERFLKQIGEKSSPISLHIPSNRLSLVINNTICIISLITSDVLLEIPLDLPRTDEFNYLNCLTWSNNGKFLAYGHWSGIVCVYSSYDGQLLHELPTKTLNRNEDSFVEIWFSGSDASQFLDLLCLKRSGELIRYVMSRDDIASCAENKFDFNINCAIIDSNKNQIYIVPFDTKTILVWKIVDTNPSVIQIKQIIEETHNEIYIYGLVLSPDESCLVSILSDQSIVLYQNDEQFHCLSKVKINENRSFICDFNYWDNKTLILFYSNGSMSFHEGKETLEEYRYASKQLNVWPRFCRRTSNDLFLIDFQITKINDDEKEEENPNIIFRLFRSLKDSNELINEKLILIEHSDPCRLIENLVSNGEFGEALRICKVFNRTDLSDQIHEKALTLSSSQLGAHLTRIQSRLHVLQLCTTILYSTFNEQYELIKFGLNQATRKQLFNNLYYSDQSFSQTIYDENLYLKDVQPKEIPLSIPQKQILLYRRKLLDEKRKLFLYDDLINKYKIFQTYQSNIFEKFRLWDYKQIALRCAREGHLNGLRLVLERAIPSISSIDILTILDEISETVPLSEYEDLIPKYCFIEEKQIDRKEDDWTDEFICSYEENKQEDNRTLFIDWFNKRILSFESFGFIENALQLCKYAIEIENFKELSSFYNNLYLEFLLNKISDQDLTLIQIKEFNEEKIIDLILTFKYNSNQEDIDKRIQQVLIPSIDLMQQSNEYLKKVLIKKLHNDFDIYPIINSIQLKSIFKQNYFHQLITELILNINSINQISICQQLLTLINDKQDFEHIIESCRIFIKWCIPMIPSEMIRILESEESLSNAIVFLIQSAIKEEMNRMNISIGNQLYHDLERICCHRLSSQTLSNLFVSSLLKSDSIECFQIVRSMLLRFHIPLIIQAATDYIDSAKNGQDKSILLAKHCLDLIDDPSLVVNDLNMCWELCSSLIEENYGPSWKCCWELINKNPSYMNESILSFIGLHCDEILLDDVLKKSISIRDQSIPIEEYKVTSTYSYYINSFYDRDYSQQMDLKEIPLLKSPPIDEKSAIKYVNIDTPLFIMIYLSSNTNNDILIVKDNEYALQLSIYCQSLMKTTTPRNINIIPSMIINKTLVENNENYTRLIENRQYSILNQLDNSIDLNRFQSDSEYRHLTIIGLFMCDNPSFEYGEQLAVKYNISIDECHHSYFEYLLTNSNLSINEIRKKIKPFLNSERLKRNRQNKLELVKRLHTNVFPLIDGKDYERLKLFYDIKKSLGDLTHAQKHIQAIQQLINILNNDFDYKLFLSSPEIFVEKYANDSNIINLGLILDQIKVSSSLTLSSSWVYSYYLKYNPLSSIIYDLLTRIISFEDFYSFINHFLSSKHSLSISTRMKIIQSIIKLIRSKEDQQWKPLEDILEKRLLNLEVLSKLSSNYSQDELIQLDQSENIEEQLQDILSNLLFKYGQFYTIIYLINNIYPHISIYKILQLTIENFNQQIKSGNDDDDLLLNNLLESISIDDINKKDLFCCLQQMCRSETIDRHIRYKLIDKLDKMFDKQGLQSDDLLLFEQYRLSTLLSSFHSFVELIKEDILTDENRCQLFQKYLLQAERLIHFESLIQILNNIWSKEQINNMKGIHGLNLKNELIVSMIEKDSDWKRILTENIVQCNEEEMSSLIKYLYNSKDLASYAYKIWLINPISSLADLLFQSSSKLLIDKEFLLMSIEKHRINDILSINSLLFDYYLNENLSHEEKSNVLNQIENNEEFLLKSAQLFIHKEDYSSFISFGLIIDTLEKYFLNK</sequence>
<accession>A0A8S2IVW2</accession>
<evidence type="ECO:0000259" key="1">
    <source>
        <dbReference type="Pfam" id="PF12894"/>
    </source>
</evidence>
<dbReference type="InterPro" id="IPR036322">
    <property type="entry name" value="WD40_repeat_dom_sf"/>
</dbReference>
<dbReference type="InterPro" id="IPR015943">
    <property type="entry name" value="WD40/YVTN_repeat-like_dom_sf"/>
</dbReference>
<protein>
    <recommendedName>
        <fullName evidence="1">Anaphase-promoting complex subunit 4-like WD40 domain-containing protein</fullName>
    </recommendedName>
</protein>
<gene>
    <name evidence="2" type="ORF">SMN809_LOCUS92</name>
</gene>
<organism evidence="2 3">
    <name type="scientific">Rotaria magnacalcarata</name>
    <dbReference type="NCBI Taxonomy" id="392030"/>
    <lineage>
        <taxon>Eukaryota</taxon>
        <taxon>Metazoa</taxon>
        <taxon>Spiralia</taxon>
        <taxon>Gnathifera</taxon>
        <taxon>Rotifera</taxon>
        <taxon>Eurotatoria</taxon>
        <taxon>Bdelloidea</taxon>
        <taxon>Philodinida</taxon>
        <taxon>Philodinidae</taxon>
        <taxon>Rotaria</taxon>
    </lineage>
</organism>
<dbReference type="GO" id="GO:0000149">
    <property type="term" value="F:SNARE binding"/>
    <property type="evidence" value="ECO:0007669"/>
    <property type="project" value="TreeGrafter"/>
</dbReference>
<comment type="caution">
    <text evidence="2">The sequence shown here is derived from an EMBL/GenBank/DDBJ whole genome shotgun (WGS) entry which is preliminary data.</text>
</comment>
<dbReference type="GO" id="GO:0006890">
    <property type="term" value="P:retrograde vesicle-mediated transport, Golgi to endoplasmic reticulum"/>
    <property type="evidence" value="ECO:0007669"/>
    <property type="project" value="TreeGrafter"/>
</dbReference>
<name>A0A8S2IVW2_9BILA</name>
<dbReference type="Pfam" id="PF12894">
    <property type="entry name" value="ANAPC4_WD40"/>
    <property type="match status" value="1"/>
</dbReference>
<dbReference type="SUPFAM" id="SSF50978">
    <property type="entry name" value="WD40 repeat-like"/>
    <property type="match status" value="1"/>
</dbReference>
<dbReference type="Gene3D" id="2.130.10.10">
    <property type="entry name" value="YVTN repeat-like/Quinoprotein amine dehydrogenase"/>
    <property type="match status" value="1"/>
</dbReference>
<dbReference type="EMBL" id="CAJOBI010000008">
    <property type="protein sequence ID" value="CAF3780157.1"/>
    <property type="molecule type" value="Genomic_DNA"/>
</dbReference>
<evidence type="ECO:0000313" key="3">
    <source>
        <dbReference type="Proteomes" id="UP000676336"/>
    </source>
</evidence>
<dbReference type="PANTHER" id="PTHR15922:SF2">
    <property type="entry name" value="NBAS SUBUNIT OF NRZ TETHERING COMPLEX"/>
    <property type="match status" value="1"/>
</dbReference>